<reference evidence="12" key="1">
    <citation type="submission" date="2021-06" db="EMBL/GenBank/DDBJ databases">
        <authorList>
            <person name="Kallberg Y."/>
            <person name="Tangrot J."/>
            <person name="Rosling A."/>
        </authorList>
    </citation>
    <scope>NUCLEOTIDE SEQUENCE</scope>
    <source>
        <strain evidence="12">FL130A</strain>
    </source>
</reference>
<dbReference type="Pfam" id="PF02150">
    <property type="entry name" value="Zn_ribbon_RPB9"/>
    <property type="match status" value="1"/>
</dbReference>
<proteinExistence type="inferred from homology"/>
<dbReference type="GO" id="GO:0005730">
    <property type="term" value="C:nucleolus"/>
    <property type="evidence" value="ECO:0007669"/>
    <property type="project" value="UniProtKB-SubCell"/>
</dbReference>
<organism evidence="12 13">
    <name type="scientific">Ambispora leptoticha</name>
    <dbReference type="NCBI Taxonomy" id="144679"/>
    <lineage>
        <taxon>Eukaryota</taxon>
        <taxon>Fungi</taxon>
        <taxon>Fungi incertae sedis</taxon>
        <taxon>Mucoromycota</taxon>
        <taxon>Glomeromycotina</taxon>
        <taxon>Glomeromycetes</taxon>
        <taxon>Archaeosporales</taxon>
        <taxon>Ambisporaceae</taxon>
        <taxon>Ambispora</taxon>
    </lineage>
</organism>
<name>A0A9N9APM5_9GLOM</name>
<dbReference type="SMART" id="SM00661">
    <property type="entry name" value="RPOL9"/>
    <property type="match status" value="1"/>
</dbReference>
<dbReference type="EMBL" id="CAJVPS010001372">
    <property type="protein sequence ID" value="CAG8535552.1"/>
    <property type="molecule type" value="Genomic_DNA"/>
</dbReference>
<dbReference type="CDD" id="cd10508">
    <property type="entry name" value="Zn-ribbon_RPB9"/>
    <property type="match status" value="1"/>
</dbReference>
<dbReference type="GO" id="GO:0006367">
    <property type="term" value="P:transcription initiation at RNA polymerase II promoter"/>
    <property type="evidence" value="ECO:0007669"/>
    <property type="project" value="TreeGrafter"/>
</dbReference>
<dbReference type="GO" id="GO:0005665">
    <property type="term" value="C:RNA polymerase II, core complex"/>
    <property type="evidence" value="ECO:0007669"/>
    <property type="project" value="TreeGrafter"/>
</dbReference>
<dbReference type="PANTHER" id="PTHR11239:SF1">
    <property type="entry name" value="DNA-DIRECTED RNA POLYMERASE II SUBUNIT RPB9"/>
    <property type="match status" value="1"/>
</dbReference>
<evidence type="ECO:0000256" key="4">
    <source>
        <dbReference type="ARBA" id="ARBA00022723"/>
    </source>
</evidence>
<dbReference type="InterPro" id="IPR034012">
    <property type="entry name" value="Zn_ribbon_RPB9_C"/>
</dbReference>
<dbReference type="GO" id="GO:0008270">
    <property type="term" value="F:zinc ion binding"/>
    <property type="evidence" value="ECO:0007669"/>
    <property type="project" value="UniProtKB-KW"/>
</dbReference>
<comment type="subunit">
    <text evidence="2">Component of the RNA polymerase II (Pol II) complex consisting of 12 subunits.</text>
</comment>
<evidence type="ECO:0000256" key="2">
    <source>
        <dbReference type="ARBA" id="ARBA00011730"/>
    </source>
</evidence>
<dbReference type="InterPro" id="IPR001222">
    <property type="entry name" value="Znf_TFIIS"/>
</dbReference>
<evidence type="ECO:0000256" key="8">
    <source>
        <dbReference type="ARBA" id="ARBA00042129"/>
    </source>
</evidence>
<dbReference type="InterPro" id="IPR001529">
    <property type="entry name" value="Zn_ribbon_RPB9"/>
</dbReference>
<dbReference type="PROSITE" id="PS51133">
    <property type="entry name" value="ZF_TFIIS_2"/>
    <property type="match status" value="1"/>
</dbReference>
<evidence type="ECO:0000256" key="6">
    <source>
        <dbReference type="ARBA" id="ARBA00022833"/>
    </source>
</evidence>
<accession>A0A9N9APM5</accession>
<evidence type="ECO:0000313" key="13">
    <source>
        <dbReference type="Proteomes" id="UP000789508"/>
    </source>
</evidence>
<comment type="similarity">
    <text evidence="10">Belongs to the archaeal rpoM/eukaryotic RPA12/RPB9/RPC11 RNA polymerase family.</text>
</comment>
<keyword evidence="10" id="KW-0240">DNA-directed RNA polymerase</keyword>
<dbReference type="PANTHER" id="PTHR11239">
    <property type="entry name" value="DNA-DIRECTED RNA POLYMERASE"/>
    <property type="match status" value="1"/>
</dbReference>
<dbReference type="AlphaFoldDB" id="A0A9N9APM5"/>
<sequence length="167" mass="19444">MLYPKEDKEERILTYACRNCEYQEPAENQCVYKNDLDNAMEQTTSEIKDLAADPTLPRTKKTCPKCGHDEAVFFQSPSRRPDTKMTLFYACADVKRCGYRWTYRWTWNDGHGEAESIGLTRQEAEEDDLQLLDDQLQQMGEEEDLDEDWKLLQDNTNGGVDVDVIEE</sequence>
<dbReference type="GO" id="GO:0001193">
    <property type="term" value="P:maintenance of transcriptional fidelity during transcription elongation by RNA polymerase II"/>
    <property type="evidence" value="ECO:0007669"/>
    <property type="project" value="TreeGrafter"/>
</dbReference>
<keyword evidence="10" id="KW-0804">Transcription</keyword>
<evidence type="ECO:0000313" key="12">
    <source>
        <dbReference type="EMBL" id="CAG8535552.1"/>
    </source>
</evidence>
<dbReference type="Proteomes" id="UP000789508">
    <property type="component" value="Unassembled WGS sequence"/>
</dbReference>
<comment type="caution">
    <text evidence="12">The sequence shown here is derived from an EMBL/GenBank/DDBJ whole genome shotgun (WGS) entry which is preliminary data.</text>
</comment>
<keyword evidence="7" id="KW-0539">Nucleus</keyword>
<evidence type="ECO:0000256" key="7">
    <source>
        <dbReference type="ARBA" id="ARBA00023242"/>
    </source>
</evidence>
<evidence type="ECO:0000256" key="5">
    <source>
        <dbReference type="ARBA" id="ARBA00022771"/>
    </source>
</evidence>
<dbReference type="InterPro" id="IPR012164">
    <property type="entry name" value="Rpa12/Rpb9/Rpc10/TFS"/>
</dbReference>
<evidence type="ECO:0000256" key="9">
    <source>
        <dbReference type="PROSITE-ProRule" id="PRU00472"/>
    </source>
</evidence>
<dbReference type="GO" id="GO:0006283">
    <property type="term" value="P:transcription-coupled nucleotide-excision repair"/>
    <property type="evidence" value="ECO:0007669"/>
    <property type="project" value="TreeGrafter"/>
</dbReference>
<gene>
    <name evidence="12" type="ORF">ALEPTO_LOCUS5151</name>
</gene>
<dbReference type="SUPFAM" id="SSF57783">
    <property type="entry name" value="Zinc beta-ribbon"/>
    <property type="match status" value="2"/>
</dbReference>
<evidence type="ECO:0000256" key="10">
    <source>
        <dbReference type="RuleBase" id="RU003474"/>
    </source>
</evidence>
<dbReference type="SMART" id="SM00440">
    <property type="entry name" value="ZnF_C2C2"/>
    <property type="match status" value="1"/>
</dbReference>
<dbReference type="Gene3D" id="2.20.25.10">
    <property type="match status" value="2"/>
</dbReference>
<keyword evidence="6" id="KW-0862">Zinc</keyword>
<evidence type="ECO:0000259" key="11">
    <source>
        <dbReference type="PROSITE" id="PS51133"/>
    </source>
</evidence>
<keyword evidence="13" id="KW-1185">Reference proteome</keyword>
<protein>
    <recommendedName>
        <fullName evidence="3">DNA-directed RNA polymerase II subunit RPB9</fullName>
    </recommendedName>
    <alternativeName>
        <fullName evidence="8">DNA-directed RNA polymerase II subunit 9</fullName>
    </alternativeName>
</protein>
<dbReference type="OrthoDB" id="282270at2759"/>
<dbReference type="Pfam" id="PF01096">
    <property type="entry name" value="Zn_ribbon_TFIIS"/>
    <property type="match status" value="1"/>
</dbReference>
<dbReference type="GO" id="GO:0003676">
    <property type="term" value="F:nucleic acid binding"/>
    <property type="evidence" value="ECO:0007669"/>
    <property type="project" value="InterPro"/>
</dbReference>
<evidence type="ECO:0000256" key="1">
    <source>
        <dbReference type="ARBA" id="ARBA00004604"/>
    </source>
</evidence>
<feature type="domain" description="TFIIS-type" evidence="11">
    <location>
        <begin position="59"/>
        <end position="102"/>
    </location>
</feature>
<keyword evidence="5 9" id="KW-0863">Zinc-finger</keyword>
<dbReference type="GO" id="GO:0003899">
    <property type="term" value="F:DNA-directed RNA polymerase activity"/>
    <property type="evidence" value="ECO:0007669"/>
    <property type="project" value="InterPro"/>
</dbReference>
<keyword evidence="4 10" id="KW-0479">Metal-binding</keyword>
<comment type="subcellular location">
    <subcellularLocation>
        <location evidence="1">Nucleus</location>
        <location evidence="1">Nucleolus</location>
    </subcellularLocation>
</comment>
<evidence type="ECO:0000256" key="3">
    <source>
        <dbReference type="ARBA" id="ARBA00015926"/>
    </source>
</evidence>